<dbReference type="Proteomes" id="UP000479710">
    <property type="component" value="Unassembled WGS sequence"/>
</dbReference>
<dbReference type="AlphaFoldDB" id="A0A6G1F9H2"/>
<proteinExistence type="predicted"/>
<keyword evidence="3" id="KW-1185">Reference proteome</keyword>
<comment type="caution">
    <text evidence="2">The sequence shown here is derived from an EMBL/GenBank/DDBJ whole genome shotgun (WGS) entry which is preliminary data.</text>
</comment>
<organism evidence="2 3">
    <name type="scientific">Oryza meyeriana var. granulata</name>
    <dbReference type="NCBI Taxonomy" id="110450"/>
    <lineage>
        <taxon>Eukaryota</taxon>
        <taxon>Viridiplantae</taxon>
        <taxon>Streptophyta</taxon>
        <taxon>Embryophyta</taxon>
        <taxon>Tracheophyta</taxon>
        <taxon>Spermatophyta</taxon>
        <taxon>Magnoliopsida</taxon>
        <taxon>Liliopsida</taxon>
        <taxon>Poales</taxon>
        <taxon>Poaceae</taxon>
        <taxon>BOP clade</taxon>
        <taxon>Oryzoideae</taxon>
        <taxon>Oryzeae</taxon>
        <taxon>Oryzinae</taxon>
        <taxon>Oryza</taxon>
        <taxon>Oryza meyeriana</taxon>
    </lineage>
</organism>
<dbReference type="EMBL" id="SPHZ02000001">
    <property type="protein sequence ID" value="KAF0933462.1"/>
    <property type="molecule type" value="Genomic_DNA"/>
</dbReference>
<name>A0A6G1F9H2_9ORYZ</name>
<feature type="region of interest" description="Disordered" evidence="1">
    <location>
        <begin position="79"/>
        <end position="110"/>
    </location>
</feature>
<protein>
    <submittedName>
        <fullName evidence="2">Uncharacterized protein</fullName>
    </submittedName>
</protein>
<evidence type="ECO:0000256" key="1">
    <source>
        <dbReference type="SAM" id="MobiDB-lite"/>
    </source>
</evidence>
<evidence type="ECO:0000313" key="3">
    <source>
        <dbReference type="Proteomes" id="UP000479710"/>
    </source>
</evidence>
<sequence>MSHAIRSARTSHQWTEEVDRARRRQRTASALQGSPAGSVETDKAGLAESKPTQQLAVLCCQFPASERAMDRAAPHGLRYDRYHGTGKTSRVARASGMSETGGSGHMQPGR</sequence>
<reference evidence="2 3" key="1">
    <citation type="submission" date="2019-11" db="EMBL/GenBank/DDBJ databases">
        <title>Whole genome sequence of Oryza granulata.</title>
        <authorList>
            <person name="Li W."/>
        </authorList>
    </citation>
    <scope>NUCLEOTIDE SEQUENCE [LARGE SCALE GENOMIC DNA]</scope>
    <source>
        <strain evidence="3">cv. Menghai</strain>
        <tissue evidence="2">Leaf</tissue>
    </source>
</reference>
<feature type="region of interest" description="Disordered" evidence="1">
    <location>
        <begin position="1"/>
        <end position="50"/>
    </location>
</feature>
<evidence type="ECO:0000313" key="2">
    <source>
        <dbReference type="EMBL" id="KAF0933462.1"/>
    </source>
</evidence>
<accession>A0A6G1F9H2</accession>
<gene>
    <name evidence="2" type="ORF">E2562_018557</name>
</gene>